<protein>
    <submittedName>
        <fullName evidence="2">Uncharacterized protein</fullName>
    </submittedName>
</protein>
<dbReference type="PANTHER" id="PTHR33344:SF7">
    <property type="entry name" value="TRANSMEMBRANE PROTEIN"/>
    <property type="match status" value="1"/>
</dbReference>
<proteinExistence type="predicted"/>
<gene>
    <name evidence="2" type="ORF">SASPL_156070</name>
</gene>
<comment type="caution">
    <text evidence="2">The sequence shown here is derived from an EMBL/GenBank/DDBJ whole genome shotgun (WGS) entry which is preliminary data.</text>
</comment>
<keyword evidence="1" id="KW-1133">Transmembrane helix</keyword>
<reference evidence="2" key="2">
    <citation type="submission" date="2020-08" db="EMBL/GenBank/DDBJ databases">
        <title>Plant Genome Project.</title>
        <authorList>
            <person name="Zhang R.-G."/>
        </authorList>
    </citation>
    <scope>NUCLEOTIDE SEQUENCE</scope>
    <source>
        <strain evidence="2">Huo1</strain>
        <tissue evidence="2">Leaf</tissue>
    </source>
</reference>
<evidence type="ECO:0000313" key="3">
    <source>
        <dbReference type="Proteomes" id="UP000298416"/>
    </source>
</evidence>
<accession>A0A8X8YWK6</accession>
<evidence type="ECO:0000313" key="2">
    <source>
        <dbReference type="EMBL" id="KAG6384131.1"/>
    </source>
</evidence>
<name>A0A8X8YWK6_SALSN</name>
<reference evidence="2" key="1">
    <citation type="submission" date="2018-01" db="EMBL/GenBank/DDBJ databases">
        <authorList>
            <person name="Mao J.F."/>
        </authorList>
    </citation>
    <scope>NUCLEOTIDE SEQUENCE</scope>
    <source>
        <strain evidence="2">Huo1</strain>
        <tissue evidence="2">Leaf</tissue>
    </source>
</reference>
<dbReference type="PANTHER" id="PTHR33344">
    <property type="entry name" value="OS02G0761600 PROTEIN"/>
    <property type="match status" value="1"/>
</dbReference>
<evidence type="ECO:0000256" key="1">
    <source>
        <dbReference type="SAM" id="Phobius"/>
    </source>
</evidence>
<organism evidence="2">
    <name type="scientific">Salvia splendens</name>
    <name type="common">Scarlet sage</name>
    <dbReference type="NCBI Taxonomy" id="180675"/>
    <lineage>
        <taxon>Eukaryota</taxon>
        <taxon>Viridiplantae</taxon>
        <taxon>Streptophyta</taxon>
        <taxon>Embryophyta</taxon>
        <taxon>Tracheophyta</taxon>
        <taxon>Spermatophyta</taxon>
        <taxon>Magnoliopsida</taxon>
        <taxon>eudicotyledons</taxon>
        <taxon>Gunneridae</taxon>
        <taxon>Pentapetalae</taxon>
        <taxon>asterids</taxon>
        <taxon>lamiids</taxon>
        <taxon>Lamiales</taxon>
        <taxon>Lamiaceae</taxon>
        <taxon>Nepetoideae</taxon>
        <taxon>Mentheae</taxon>
        <taxon>Salviinae</taxon>
        <taxon>Salvia</taxon>
        <taxon>Salvia subgen. Calosphace</taxon>
        <taxon>core Calosphace</taxon>
    </lineage>
</organism>
<sequence length="211" mass="23884">MEKFQQHQWSRAVKSRLSYKNATILVCLFNITTVLLLLHGFLYSPSSKSPISNKAEISYVVYSVKQKVCLLLNLDVLLILCGTALYRHIKESEDIRRTLIPRDLIKRVREIGEDVYVETEQIPQKDAKQTAAVDLRSRLNNFRSYSDAGSNKGYKHLRSGASGRWRGEATFFGEGWNGQLPALLNSCKVLIVEPVLHVCCSMIVIPPTRSS</sequence>
<keyword evidence="1" id="KW-0472">Membrane</keyword>
<dbReference type="Proteomes" id="UP000298416">
    <property type="component" value="Unassembled WGS sequence"/>
</dbReference>
<dbReference type="EMBL" id="PNBA02000262">
    <property type="protein sequence ID" value="KAG6384131.1"/>
    <property type="molecule type" value="Genomic_DNA"/>
</dbReference>
<dbReference type="AlphaFoldDB" id="A0A8X8YWK6"/>
<keyword evidence="3" id="KW-1185">Reference proteome</keyword>
<feature type="transmembrane region" description="Helical" evidence="1">
    <location>
        <begin position="21"/>
        <end position="42"/>
    </location>
</feature>
<keyword evidence="1" id="KW-0812">Transmembrane</keyword>